<reference evidence="1" key="1">
    <citation type="journal article" date="2020" name="mSystems">
        <title>Genome- and Community-Level Interaction Insights into Carbon Utilization and Element Cycling Functions of Hydrothermarchaeota in Hydrothermal Sediment.</title>
        <authorList>
            <person name="Zhou Z."/>
            <person name="Liu Y."/>
            <person name="Xu W."/>
            <person name="Pan J."/>
            <person name="Luo Z.H."/>
            <person name="Li M."/>
        </authorList>
    </citation>
    <scope>NUCLEOTIDE SEQUENCE [LARGE SCALE GENOMIC DNA]</scope>
    <source>
        <strain evidence="1">HyVt-94</strain>
    </source>
</reference>
<sequence>MNIYNRDTFIGEKIYSNLHEFAFWLKIKFKHKYKRRFLDMSEKTVKVVSLEKDKSFPILREHTEVLHAGHVYLEPGSDCGLHSTSDFEEILIILDGEGVIEAGGVAELKKTM</sequence>
<dbReference type="AlphaFoldDB" id="A0A7C5MDW8"/>
<accession>A0A7C5MDW8</accession>
<organism evidence="1">
    <name type="scientific">candidate division WOR-3 bacterium</name>
    <dbReference type="NCBI Taxonomy" id="2052148"/>
    <lineage>
        <taxon>Bacteria</taxon>
        <taxon>Bacteria division WOR-3</taxon>
    </lineage>
</organism>
<dbReference type="InterPro" id="IPR014710">
    <property type="entry name" value="RmlC-like_jellyroll"/>
</dbReference>
<comment type="caution">
    <text evidence="1">The sequence shown here is derived from an EMBL/GenBank/DDBJ whole genome shotgun (WGS) entry which is preliminary data.</text>
</comment>
<evidence type="ECO:0000313" key="1">
    <source>
        <dbReference type="EMBL" id="HHF58380.1"/>
    </source>
</evidence>
<gene>
    <name evidence="1" type="ORF">ENL41_03035</name>
</gene>
<protein>
    <recommendedName>
        <fullName evidence="2">Cupin domain-containing protein</fullName>
    </recommendedName>
</protein>
<dbReference type="SUPFAM" id="SSF51182">
    <property type="entry name" value="RmlC-like cupins"/>
    <property type="match status" value="1"/>
</dbReference>
<evidence type="ECO:0008006" key="2">
    <source>
        <dbReference type="Google" id="ProtNLM"/>
    </source>
</evidence>
<proteinExistence type="predicted"/>
<dbReference type="Proteomes" id="UP000886014">
    <property type="component" value="Unassembled WGS sequence"/>
</dbReference>
<name>A0A7C5MDW8_UNCW3</name>
<dbReference type="InterPro" id="IPR011051">
    <property type="entry name" value="RmlC_Cupin_sf"/>
</dbReference>
<dbReference type="EMBL" id="DRTV01000213">
    <property type="protein sequence ID" value="HHF58380.1"/>
    <property type="molecule type" value="Genomic_DNA"/>
</dbReference>
<dbReference type="Gene3D" id="2.60.120.10">
    <property type="entry name" value="Jelly Rolls"/>
    <property type="match status" value="1"/>
</dbReference>